<dbReference type="OMA" id="ITHIAWY"/>
<organism evidence="1 2">
    <name type="scientific">Mucor circinelloides f. circinelloides (strain 1006PhL)</name>
    <name type="common">Mucormycosis agent</name>
    <name type="synonym">Calyptromyces circinelloides</name>
    <dbReference type="NCBI Taxonomy" id="1220926"/>
    <lineage>
        <taxon>Eukaryota</taxon>
        <taxon>Fungi</taxon>
        <taxon>Fungi incertae sedis</taxon>
        <taxon>Mucoromycota</taxon>
        <taxon>Mucoromycotina</taxon>
        <taxon>Mucoromycetes</taxon>
        <taxon>Mucorales</taxon>
        <taxon>Mucorineae</taxon>
        <taxon>Mucoraceae</taxon>
        <taxon>Mucor</taxon>
    </lineage>
</organism>
<evidence type="ECO:0000313" key="2">
    <source>
        <dbReference type="Proteomes" id="UP000014254"/>
    </source>
</evidence>
<keyword evidence="2" id="KW-1185">Reference proteome</keyword>
<dbReference type="InParanoid" id="S2KL40"/>
<gene>
    <name evidence="1" type="ORF">HMPREF1544_00209</name>
</gene>
<dbReference type="Proteomes" id="UP000014254">
    <property type="component" value="Unassembled WGS sequence"/>
</dbReference>
<sequence length="257" mass="29027">MSSRTSNQAQPSNLIEKAMLRSLLSHGIDVEEEAKLFRPLGYTEDTWDENEETGRQLWIPFEDVTLTDDESLFEGVKVSALRRALSKYYQRFYGAKDVVVDGPILFKLAGRAWISNKVIVASTVYARKNREHRRANHHVFFTSPFLSSKNVSSRGWYAGTVIYFLKHDYRDNTQFLALVEVMKVNTTAKHSKAIPVVRSARSSETSKYAIISVDQDILYQVGLVKNLGSEHKFSVIVPNNTFDGNVLSTTSGLLANL</sequence>
<dbReference type="EMBL" id="KE123896">
    <property type="protein sequence ID" value="EPB93135.1"/>
    <property type="molecule type" value="Genomic_DNA"/>
</dbReference>
<proteinExistence type="predicted"/>
<protein>
    <submittedName>
        <fullName evidence="1">Uncharacterized protein</fullName>
    </submittedName>
</protein>
<name>S2KL40_MUCC1</name>
<dbReference type="STRING" id="1220926.S2KL40"/>
<evidence type="ECO:0000313" key="1">
    <source>
        <dbReference type="EMBL" id="EPB93135.1"/>
    </source>
</evidence>
<dbReference type="OrthoDB" id="2278761at2759"/>
<dbReference type="VEuPathDB" id="FungiDB:HMPREF1544_00209"/>
<accession>S2KL40</accession>
<dbReference type="AlphaFoldDB" id="S2KL40"/>
<reference evidence="2" key="1">
    <citation type="submission" date="2013-05" db="EMBL/GenBank/DDBJ databases">
        <title>The Genome sequence of Mucor circinelloides f. circinelloides 1006PhL.</title>
        <authorList>
            <consortium name="The Broad Institute Genomics Platform"/>
            <person name="Cuomo C."/>
            <person name="Earl A."/>
            <person name="Findley K."/>
            <person name="Lee S.C."/>
            <person name="Walker B."/>
            <person name="Young S."/>
            <person name="Zeng Q."/>
            <person name="Gargeya S."/>
            <person name="Fitzgerald M."/>
            <person name="Haas B."/>
            <person name="Abouelleil A."/>
            <person name="Allen A.W."/>
            <person name="Alvarado L."/>
            <person name="Arachchi H.M."/>
            <person name="Berlin A.M."/>
            <person name="Chapman S.B."/>
            <person name="Gainer-Dewar J."/>
            <person name="Goldberg J."/>
            <person name="Griggs A."/>
            <person name="Gujja S."/>
            <person name="Hansen M."/>
            <person name="Howarth C."/>
            <person name="Imamovic A."/>
            <person name="Ireland A."/>
            <person name="Larimer J."/>
            <person name="McCowan C."/>
            <person name="Murphy C."/>
            <person name="Pearson M."/>
            <person name="Poon T.W."/>
            <person name="Priest M."/>
            <person name="Roberts A."/>
            <person name="Saif S."/>
            <person name="Shea T."/>
            <person name="Sisk P."/>
            <person name="Sykes S."/>
            <person name="Wortman J."/>
            <person name="Nusbaum C."/>
            <person name="Birren B."/>
        </authorList>
    </citation>
    <scope>NUCLEOTIDE SEQUENCE [LARGE SCALE GENOMIC DNA]</scope>
    <source>
        <strain evidence="2">1006PhL</strain>
    </source>
</reference>